<evidence type="ECO:0000256" key="6">
    <source>
        <dbReference type="ARBA" id="ARBA00023136"/>
    </source>
</evidence>
<evidence type="ECO:0000256" key="5">
    <source>
        <dbReference type="ARBA" id="ARBA00023040"/>
    </source>
</evidence>
<keyword evidence="6 9" id="KW-0472">Membrane</keyword>
<dbReference type="PANTHER" id="PTHR11334:SF29">
    <property type="entry name" value="MAS-RELATED G-PROTEIN COUPLED RECEPTOR MEMBER X2"/>
    <property type="match status" value="1"/>
</dbReference>
<feature type="transmembrane region" description="Helical" evidence="9">
    <location>
        <begin position="273"/>
        <end position="295"/>
    </location>
</feature>
<evidence type="ECO:0000256" key="3">
    <source>
        <dbReference type="ARBA" id="ARBA00022692"/>
    </source>
</evidence>
<proteinExistence type="predicted"/>
<evidence type="ECO:0000256" key="1">
    <source>
        <dbReference type="ARBA" id="ARBA00004651"/>
    </source>
</evidence>
<evidence type="ECO:0000313" key="11">
    <source>
        <dbReference type="Proteomes" id="UP001652642"/>
    </source>
</evidence>
<feature type="transmembrane region" description="Helical" evidence="9">
    <location>
        <begin position="337"/>
        <end position="356"/>
    </location>
</feature>
<dbReference type="InterPro" id="IPR000276">
    <property type="entry name" value="GPCR_Rhodpsn"/>
</dbReference>
<dbReference type="InterPro" id="IPR026234">
    <property type="entry name" value="MRGPCRFAMILY"/>
</dbReference>
<organism evidence="11 12">
    <name type="scientific">Pogona vitticeps</name>
    <name type="common">central bearded dragon</name>
    <dbReference type="NCBI Taxonomy" id="103695"/>
    <lineage>
        <taxon>Eukaryota</taxon>
        <taxon>Metazoa</taxon>
        <taxon>Chordata</taxon>
        <taxon>Craniata</taxon>
        <taxon>Vertebrata</taxon>
        <taxon>Euteleostomi</taxon>
        <taxon>Lepidosauria</taxon>
        <taxon>Squamata</taxon>
        <taxon>Bifurcata</taxon>
        <taxon>Unidentata</taxon>
        <taxon>Episquamata</taxon>
        <taxon>Toxicofera</taxon>
        <taxon>Iguania</taxon>
        <taxon>Acrodonta</taxon>
        <taxon>Agamidae</taxon>
        <taxon>Amphibolurinae</taxon>
        <taxon>Pogona</taxon>
    </lineage>
</organism>
<dbReference type="KEGG" id="pvt:110088217"/>
<keyword evidence="2" id="KW-1003">Cell membrane</keyword>
<evidence type="ECO:0000256" key="8">
    <source>
        <dbReference type="ARBA" id="ARBA00023224"/>
    </source>
</evidence>
<dbReference type="GO" id="GO:0005886">
    <property type="term" value="C:plasma membrane"/>
    <property type="evidence" value="ECO:0007669"/>
    <property type="project" value="UniProtKB-SubCell"/>
</dbReference>
<accession>A0A6J0V1M1</accession>
<evidence type="ECO:0000256" key="7">
    <source>
        <dbReference type="ARBA" id="ARBA00023170"/>
    </source>
</evidence>
<dbReference type="GeneID" id="110088217"/>
<evidence type="ECO:0000256" key="2">
    <source>
        <dbReference type="ARBA" id="ARBA00022475"/>
    </source>
</evidence>
<keyword evidence="8" id="KW-0807">Transducer</keyword>
<evidence type="ECO:0000259" key="10">
    <source>
        <dbReference type="PROSITE" id="PS50262"/>
    </source>
</evidence>
<keyword evidence="11" id="KW-1185">Reference proteome</keyword>
<feature type="transmembrane region" description="Helical" evidence="9">
    <location>
        <begin position="307"/>
        <end position="325"/>
    </location>
</feature>
<evidence type="ECO:0000313" key="12">
    <source>
        <dbReference type="RefSeq" id="XP_020666053.2"/>
    </source>
</evidence>
<dbReference type="PRINTS" id="PR00237">
    <property type="entry name" value="GPCRRHODOPSN"/>
</dbReference>
<evidence type="ECO:0000256" key="9">
    <source>
        <dbReference type="SAM" id="Phobius"/>
    </source>
</evidence>
<feature type="transmembrane region" description="Helical" evidence="9">
    <location>
        <begin position="154"/>
        <end position="179"/>
    </location>
</feature>
<name>A0A6J0V1M1_9SAUR</name>
<keyword evidence="4 9" id="KW-1133">Transmembrane helix</keyword>
<dbReference type="OrthoDB" id="9044537at2759"/>
<dbReference type="Gene3D" id="1.20.1070.10">
    <property type="entry name" value="Rhodopsin 7-helix transmembrane proteins"/>
    <property type="match status" value="1"/>
</dbReference>
<dbReference type="PROSITE" id="PS50262">
    <property type="entry name" value="G_PROTEIN_RECEP_F1_2"/>
    <property type="match status" value="1"/>
</dbReference>
<dbReference type="GO" id="GO:0004930">
    <property type="term" value="F:G protein-coupled receptor activity"/>
    <property type="evidence" value="ECO:0007669"/>
    <property type="project" value="UniProtKB-KW"/>
</dbReference>
<dbReference type="Proteomes" id="UP001652642">
    <property type="component" value="Chromosome 4"/>
</dbReference>
<feature type="transmembrane region" description="Helical" evidence="9">
    <location>
        <begin position="237"/>
        <end position="261"/>
    </location>
</feature>
<protein>
    <submittedName>
        <fullName evidence="12">Proto-oncogene Mas-like</fullName>
    </submittedName>
</protein>
<gene>
    <name evidence="12" type="primary">LOC110088217</name>
</gene>
<reference evidence="12" key="1">
    <citation type="submission" date="2025-08" db="UniProtKB">
        <authorList>
            <consortium name="RefSeq"/>
        </authorList>
    </citation>
    <scope>IDENTIFICATION</scope>
</reference>
<comment type="subcellular location">
    <subcellularLocation>
        <location evidence="1">Cell membrane</location>
        <topology evidence="1">Multi-pass membrane protein</topology>
    </subcellularLocation>
</comment>
<dbReference type="InParanoid" id="A0A6J0V1M1"/>
<dbReference type="InterPro" id="IPR017452">
    <property type="entry name" value="GPCR_Rhodpsn_7TM"/>
</dbReference>
<dbReference type="PANTHER" id="PTHR11334">
    <property type="entry name" value="MAS-RELATED G-PROTEIN COUPLED RECEPTOR"/>
    <property type="match status" value="1"/>
</dbReference>
<keyword evidence="3 9" id="KW-0812">Transmembrane</keyword>
<keyword evidence="7" id="KW-0675">Receptor</keyword>
<feature type="transmembrane region" description="Helical" evidence="9">
    <location>
        <begin position="199"/>
        <end position="225"/>
    </location>
</feature>
<evidence type="ECO:0000256" key="4">
    <source>
        <dbReference type="ARBA" id="ARBA00022989"/>
    </source>
</evidence>
<feature type="transmembrane region" description="Helical" evidence="9">
    <location>
        <begin position="126"/>
        <end position="147"/>
    </location>
</feature>
<dbReference type="SUPFAM" id="SSF81321">
    <property type="entry name" value="Family A G protein-coupled receptor-like"/>
    <property type="match status" value="1"/>
</dbReference>
<feature type="domain" description="G-protein coupled receptors family 1 profile" evidence="10">
    <location>
        <begin position="137"/>
        <end position="368"/>
    </location>
</feature>
<sequence>MIAGTQDIDDDFPLLFSCLGKEGSEMLFIFWIGFWGLLQLPEAHLVPPVFSNWSVTKEELFLPSLKKALFGKDEYLREDDFNLTRQNATFFPPVELNISRRICCGCEHIIEFLGWVLQDHIIVARFAVSVFTAGLFVNLIIFFFLLFQLQRKSWTVYIWNLAVADLAVFLFLCVIRLFTSINNIYGDASEAFDKLFLPLAYLFLALQGVSVHFLVAVASDWYLFLILSRNRRSLLDYLRPLFSVLDAVILWALSCHLMLFFNLGIDTQPIGLVSLMVFAPLIVICTQTLILQIWCKLRGEGNLHTEIVLGAFFCLATWAPLHLFSTMSYDCATLSLLAFQLTILSSAINPILYIFIGRGLLHHPENVR</sequence>
<dbReference type="AlphaFoldDB" id="A0A6J0V1M1"/>
<dbReference type="RefSeq" id="XP_020666053.2">
    <property type="nucleotide sequence ID" value="XM_020810394.2"/>
</dbReference>
<keyword evidence="5" id="KW-0297">G-protein coupled receptor</keyword>